<feature type="compositionally biased region" description="Basic and acidic residues" evidence="1">
    <location>
        <begin position="233"/>
        <end position="245"/>
    </location>
</feature>
<feature type="compositionally biased region" description="Basic residues" evidence="1">
    <location>
        <begin position="297"/>
        <end position="309"/>
    </location>
</feature>
<evidence type="ECO:0000313" key="2">
    <source>
        <dbReference type="EMBL" id="KZZ88731.1"/>
    </source>
</evidence>
<dbReference type="PANTHER" id="PTHR28096">
    <property type="entry name" value="PROTEIN FAF1"/>
    <property type="match status" value="1"/>
</dbReference>
<feature type="compositionally biased region" description="Basic and acidic residues" evidence="1">
    <location>
        <begin position="16"/>
        <end position="29"/>
    </location>
</feature>
<proteinExistence type="predicted"/>
<dbReference type="AlphaFoldDB" id="A0A167WE49"/>
<protein>
    <recommendedName>
        <fullName evidence="4">Protein FAF1</fullName>
    </recommendedName>
</protein>
<evidence type="ECO:0008006" key="4">
    <source>
        <dbReference type="Google" id="ProtNLM"/>
    </source>
</evidence>
<dbReference type="Pfam" id="PF15375">
    <property type="entry name" value="FSAF1"/>
    <property type="match status" value="1"/>
</dbReference>
<dbReference type="InterPro" id="IPR053030">
    <property type="entry name" value="Ribosomal_biogenesis_FAF1-like"/>
</dbReference>
<name>A0A167WE49_9EURO</name>
<feature type="compositionally biased region" description="Basic and acidic residues" evidence="1">
    <location>
        <begin position="38"/>
        <end position="48"/>
    </location>
</feature>
<feature type="compositionally biased region" description="Basic residues" evidence="1">
    <location>
        <begin position="1"/>
        <end position="10"/>
    </location>
</feature>
<keyword evidence="3" id="KW-1185">Reference proteome</keyword>
<dbReference type="GO" id="GO:0000462">
    <property type="term" value="P:maturation of SSU-rRNA from tricistronic rRNA transcript (SSU-rRNA, 5.8S rRNA, LSU-rRNA)"/>
    <property type="evidence" value="ECO:0007669"/>
    <property type="project" value="TreeGrafter"/>
</dbReference>
<evidence type="ECO:0000256" key="1">
    <source>
        <dbReference type="SAM" id="MobiDB-lite"/>
    </source>
</evidence>
<reference evidence="2 3" key="1">
    <citation type="journal article" date="2016" name="Genome Biol. Evol.">
        <title>Divergent and convergent evolution of fungal pathogenicity.</title>
        <authorList>
            <person name="Shang Y."/>
            <person name="Xiao G."/>
            <person name="Zheng P."/>
            <person name="Cen K."/>
            <person name="Zhan S."/>
            <person name="Wang C."/>
        </authorList>
    </citation>
    <scope>NUCLEOTIDE SEQUENCE [LARGE SCALE GENOMIC DNA]</scope>
    <source>
        <strain evidence="2 3">ARSEF 7405</strain>
    </source>
</reference>
<feature type="compositionally biased region" description="Basic and acidic residues" evidence="1">
    <location>
        <begin position="107"/>
        <end position="131"/>
    </location>
</feature>
<feature type="region of interest" description="Disordered" evidence="1">
    <location>
        <begin position="213"/>
        <end position="309"/>
    </location>
</feature>
<feature type="compositionally biased region" description="Gly residues" evidence="1">
    <location>
        <begin position="267"/>
        <end position="276"/>
    </location>
</feature>
<dbReference type="InterPro" id="IPR027973">
    <property type="entry name" value="FSAF1-like"/>
</dbReference>
<dbReference type="VEuPathDB" id="FungiDB:AAP_04829"/>
<dbReference type="EMBL" id="AZGZ01000024">
    <property type="protein sequence ID" value="KZZ88731.1"/>
    <property type="molecule type" value="Genomic_DNA"/>
</dbReference>
<organism evidence="2 3">
    <name type="scientific">Ascosphaera apis ARSEF 7405</name>
    <dbReference type="NCBI Taxonomy" id="392613"/>
    <lineage>
        <taxon>Eukaryota</taxon>
        <taxon>Fungi</taxon>
        <taxon>Dikarya</taxon>
        <taxon>Ascomycota</taxon>
        <taxon>Pezizomycotina</taxon>
        <taxon>Eurotiomycetes</taxon>
        <taxon>Eurotiomycetidae</taxon>
        <taxon>Onygenales</taxon>
        <taxon>Ascosphaeraceae</taxon>
        <taxon>Ascosphaera</taxon>
    </lineage>
</organism>
<sequence length="309" mass="34722">MATLLGRKKRDATVISRHEQNDEEQHQQQKEAPSTAAEEYREMMRKAFEAQFAPIDPDLLKPIGSRSDSEDSDVEMSEDDDEEEEEEEGEGDENEDWSGLSGEESEGEKVAVVDHSRTGKRPDDLDLPDKSTRKRFMNAKPPPLEDPKPKPQTYKKTPEEESTDAMNLKHDLSLQRLLKESHLLESSSDLDPTGANRHKAFDLRMQSLGAKSSLFQQEKMPMSHRKGIISKATRKEDIRRREARENGIILEKPLKQKSKAARRERGVGGPGVGKFAGGTLRLSQRDVSAITGPKRSAVGKKKGGKRGRR</sequence>
<dbReference type="GO" id="GO:0005730">
    <property type="term" value="C:nucleolus"/>
    <property type="evidence" value="ECO:0007669"/>
    <property type="project" value="TreeGrafter"/>
</dbReference>
<gene>
    <name evidence="2" type="ORF">AAP_04829</name>
</gene>
<accession>A0A167WE49</accession>
<comment type="caution">
    <text evidence="2">The sequence shown here is derived from an EMBL/GenBank/DDBJ whole genome shotgun (WGS) entry which is preliminary data.</text>
</comment>
<evidence type="ECO:0000313" key="3">
    <source>
        <dbReference type="Proteomes" id="UP000242877"/>
    </source>
</evidence>
<feature type="region of interest" description="Disordered" evidence="1">
    <location>
        <begin position="1"/>
        <end position="167"/>
    </location>
</feature>
<dbReference type="Proteomes" id="UP000242877">
    <property type="component" value="Unassembled WGS sequence"/>
</dbReference>
<feature type="compositionally biased region" description="Acidic residues" evidence="1">
    <location>
        <begin position="70"/>
        <end position="96"/>
    </location>
</feature>
<dbReference type="OrthoDB" id="5556956at2759"/>
<dbReference type="PANTHER" id="PTHR28096:SF1">
    <property type="entry name" value="PROTEIN FAF1"/>
    <property type="match status" value="1"/>
</dbReference>